<dbReference type="PANTHER" id="PTHR13214:SF1">
    <property type="entry name" value="ZINC FINGER PROTEIN 330"/>
    <property type="match status" value="1"/>
</dbReference>
<comment type="subcellular location">
    <subcellularLocation>
        <location evidence="1">Nucleus</location>
        <location evidence="1">Nucleolus</location>
    </subcellularLocation>
</comment>
<evidence type="ECO:0000256" key="1">
    <source>
        <dbReference type="ARBA" id="ARBA00004604"/>
    </source>
</evidence>
<evidence type="ECO:0000256" key="4">
    <source>
        <dbReference type="ARBA" id="ARBA00022737"/>
    </source>
</evidence>
<evidence type="ECO:0000256" key="6">
    <source>
        <dbReference type="ARBA" id="ARBA00022833"/>
    </source>
</evidence>
<dbReference type="PANTHER" id="PTHR13214">
    <property type="entry name" value="ZINC FINGER PROTEIN 330"/>
    <property type="match status" value="1"/>
</dbReference>
<reference evidence="10" key="1">
    <citation type="submission" date="2017-02" db="UniProtKB">
        <authorList>
            <consortium name="WormBaseParasite"/>
        </authorList>
    </citation>
    <scope>IDENTIFICATION</scope>
</reference>
<protein>
    <submittedName>
        <fullName evidence="10">RING-type domain-containing protein</fullName>
    </submittedName>
</protein>
<dbReference type="Proteomes" id="UP000267096">
    <property type="component" value="Unassembled WGS sequence"/>
</dbReference>
<evidence type="ECO:0000256" key="3">
    <source>
        <dbReference type="ARBA" id="ARBA00022723"/>
    </source>
</evidence>
<dbReference type="GO" id="GO:0005730">
    <property type="term" value="C:nucleolus"/>
    <property type="evidence" value="ECO:0007669"/>
    <property type="project" value="UniProtKB-SubCell"/>
</dbReference>
<organism evidence="10">
    <name type="scientific">Anisakis simplex</name>
    <name type="common">Herring worm</name>
    <dbReference type="NCBI Taxonomy" id="6269"/>
    <lineage>
        <taxon>Eukaryota</taxon>
        <taxon>Metazoa</taxon>
        <taxon>Ecdysozoa</taxon>
        <taxon>Nematoda</taxon>
        <taxon>Chromadorea</taxon>
        <taxon>Rhabditida</taxon>
        <taxon>Spirurina</taxon>
        <taxon>Ascaridomorpha</taxon>
        <taxon>Ascaridoidea</taxon>
        <taxon>Anisakidae</taxon>
        <taxon>Anisakis</taxon>
        <taxon>Anisakis simplex complex</taxon>
    </lineage>
</organism>
<sequence>MASGRIFRCCFCQNFLCEDDQFEHQASCQQLDSENYKCMSCNRLGQFTCMRCKICFCDDHVRRKGFKYDKTMKELPCPKCNYPTSETKDFSVSARHHAYGRQTGAMFDDDDEGGYGGAYAAGSSAYYGSFVFFVVSFSFIRGVD</sequence>
<name>A0A0M3JEZ0_ANISI</name>
<evidence type="ECO:0000313" key="8">
    <source>
        <dbReference type="EMBL" id="VDK26343.1"/>
    </source>
</evidence>
<accession>A0A0M3JEZ0</accession>
<gene>
    <name evidence="8" type="ORF">ASIM_LOCUS5970</name>
</gene>
<reference evidence="8 9" key="2">
    <citation type="submission" date="2018-11" db="EMBL/GenBank/DDBJ databases">
        <authorList>
            <consortium name="Pathogen Informatics"/>
        </authorList>
    </citation>
    <scope>NUCLEOTIDE SEQUENCE [LARGE SCALE GENOMIC DNA]</scope>
</reference>
<keyword evidence="5" id="KW-0863">Zinc-finger</keyword>
<keyword evidence="9" id="KW-1185">Reference proteome</keyword>
<proteinExistence type="inferred from homology"/>
<dbReference type="EMBL" id="UYRR01012399">
    <property type="protein sequence ID" value="VDK26343.1"/>
    <property type="molecule type" value="Genomic_DNA"/>
</dbReference>
<evidence type="ECO:0000256" key="7">
    <source>
        <dbReference type="ARBA" id="ARBA00023242"/>
    </source>
</evidence>
<keyword evidence="6" id="KW-0862">Zinc</keyword>
<dbReference type="WBParaSite" id="ASIM_0000618901-mRNA-1">
    <property type="protein sequence ID" value="ASIM_0000618901-mRNA-1"/>
    <property type="gene ID" value="ASIM_0000618901"/>
</dbReference>
<dbReference type="Pfam" id="PF06524">
    <property type="entry name" value="NOA36"/>
    <property type="match status" value="1"/>
</dbReference>
<keyword evidence="3" id="KW-0479">Metal-binding</keyword>
<dbReference type="AlphaFoldDB" id="A0A0M3JEZ0"/>
<evidence type="ECO:0000256" key="2">
    <source>
        <dbReference type="ARBA" id="ARBA00007212"/>
    </source>
</evidence>
<evidence type="ECO:0000313" key="10">
    <source>
        <dbReference type="WBParaSite" id="ASIM_0000618901-mRNA-1"/>
    </source>
</evidence>
<comment type="similarity">
    <text evidence="2">Belongs to the NOA36 family.</text>
</comment>
<dbReference type="InterPro" id="IPR010531">
    <property type="entry name" value="NOA36"/>
</dbReference>
<dbReference type="GO" id="GO:0008270">
    <property type="term" value="F:zinc ion binding"/>
    <property type="evidence" value="ECO:0007669"/>
    <property type="project" value="UniProtKB-KW"/>
</dbReference>
<keyword evidence="7" id="KW-0539">Nucleus</keyword>
<evidence type="ECO:0000313" key="9">
    <source>
        <dbReference type="Proteomes" id="UP000267096"/>
    </source>
</evidence>
<keyword evidence="4" id="KW-0677">Repeat</keyword>
<evidence type="ECO:0000256" key="5">
    <source>
        <dbReference type="ARBA" id="ARBA00022771"/>
    </source>
</evidence>
<dbReference type="OrthoDB" id="10258894at2759"/>